<evidence type="ECO:0000256" key="1">
    <source>
        <dbReference type="SAM" id="MobiDB-lite"/>
    </source>
</evidence>
<evidence type="ECO:0000313" key="3">
    <source>
        <dbReference type="EMBL" id="MBB4285092.1"/>
    </source>
</evidence>
<feature type="region of interest" description="Disordered" evidence="1">
    <location>
        <begin position="117"/>
        <end position="147"/>
    </location>
</feature>
<keyword evidence="2" id="KW-0812">Transmembrane</keyword>
<dbReference type="PANTHER" id="PTHR34703:SF1">
    <property type="entry name" value="ANTIPORTER SUBUNIT MNHG2-RELATED"/>
    <property type="match status" value="1"/>
</dbReference>
<keyword evidence="2" id="KW-0472">Membrane</keyword>
<dbReference type="NCBIfam" id="TIGR01300">
    <property type="entry name" value="CPA3_mnhG_phaG"/>
    <property type="match status" value="1"/>
</dbReference>
<dbReference type="Pfam" id="PF03334">
    <property type="entry name" value="PhaG_MnhG_YufB"/>
    <property type="match status" value="1"/>
</dbReference>
<dbReference type="RefSeq" id="WP_184431946.1">
    <property type="nucleotide sequence ID" value="NZ_JACIGI010000004.1"/>
</dbReference>
<feature type="transmembrane region" description="Helical" evidence="2">
    <location>
        <begin position="52"/>
        <end position="71"/>
    </location>
</feature>
<feature type="transmembrane region" description="Helical" evidence="2">
    <location>
        <begin position="77"/>
        <end position="96"/>
    </location>
</feature>
<feature type="transmembrane region" description="Helical" evidence="2">
    <location>
        <begin position="16"/>
        <end position="40"/>
    </location>
</feature>
<name>A0A7W6WK64_9PROT</name>
<sequence>MSAALSAPLGAPLSEWIAAALVLLGGAFCLVAAIGVVRMPDVYTRMHASTKAGTLGVGLLAVALAVGSPVGTVTVKAIAVVVFLIATAPIGAHLIGRAAYRSGVPFWPGTVIEPAVHETFPRDPTPGNRGAVEDLPPSARPDDRVGG</sequence>
<reference evidence="3 4" key="1">
    <citation type="submission" date="2020-08" db="EMBL/GenBank/DDBJ databases">
        <title>Genome sequencing of Purple Non-Sulfur Bacteria from various extreme environments.</title>
        <authorList>
            <person name="Mayer M."/>
        </authorList>
    </citation>
    <scope>NUCLEOTIDE SEQUENCE [LARGE SCALE GENOMIC DNA]</scope>
    <source>
        <strain evidence="3 4">JA135</strain>
    </source>
</reference>
<gene>
    <name evidence="3" type="ORF">GGD88_000806</name>
</gene>
<organism evidence="3 4">
    <name type="scientific">Roseospira goensis</name>
    <dbReference type="NCBI Taxonomy" id="391922"/>
    <lineage>
        <taxon>Bacteria</taxon>
        <taxon>Pseudomonadati</taxon>
        <taxon>Pseudomonadota</taxon>
        <taxon>Alphaproteobacteria</taxon>
        <taxon>Rhodospirillales</taxon>
        <taxon>Rhodospirillaceae</taxon>
        <taxon>Roseospira</taxon>
    </lineage>
</organism>
<proteinExistence type="predicted"/>
<keyword evidence="4" id="KW-1185">Reference proteome</keyword>
<dbReference type="PANTHER" id="PTHR34703">
    <property type="entry name" value="ANTIPORTER SUBUNIT MNHG2-RELATED"/>
    <property type="match status" value="1"/>
</dbReference>
<comment type="caution">
    <text evidence="3">The sequence shown here is derived from an EMBL/GenBank/DDBJ whole genome shotgun (WGS) entry which is preliminary data.</text>
</comment>
<accession>A0A7W6WK64</accession>
<dbReference type="InterPro" id="IPR005133">
    <property type="entry name" value="PhaG_MnhG_YufB"/>
</dbReference>
<dbReference type="EMBL" id="JACIGI010000004">
    <property type="protein sequence ID" value="MBB4285092.1"/>
    <property type="molecule type" value="Genomic_DNA"/>
</dbReference>
<protein>
    <submittedName>
        <fullName evidence="3">Multicomponent Na+:H+ antiporter subunit G</fullName>
    </submittedName>
</protein>
<keyword evidence="2" id="KW-1133">Transmembrane helix</keyword>
<dbReference type="GO" id="GO:0015385">
    <property type="term" value="F:sodium:proton antiporter activity"/>
    <property type="evidence" value="ECO:0007669"/>
    <property type="project" value="TreeGrafter"/>
</dbReference>
<dbReference type="NCBIfam" id="NF009314">
    <property type="entry name" value="PRK12674.1-2"/>
    <property type="match status" value="1"/>
</dbReference>
<evidence type="ECO:0000256" key="2">
    <source>
        <dbReference type="SAM" id="Phobius"/>
    </source>
</evidence>
<evidence type="ECO:0000313" key="4">
    <source>
        <dbReference type="Proteomes" id="UP000555728"/>
    </source>
</evidence>
<dbReference type="AlphaFoldDB" id="A0A7W6WK64"/>
<dbReference type="Proteomes" id="UP000555728">
    <property type="component" value="Unassembled WGS sequence"/>
</dbReference>